<dbReference type="Proteomes" id="UP000033731">
    <property type="component" value="Unassembled WGS sequence"/>
</dbReference>
<keyword evidence="2" id="KW-1185">Reference proteome</keyword>
<reference evidence="1 2" key="1">
    <citation type="journal article" date="2015" name="Phytopathology">
        <title>Genomes of Candidatus Liberibacter solanacearum haplotype A from New Zealand and the USA suggest significant genome plasticity in the species.</title>
        <authorList>
            <person name="Thompson S.M."/>
            <person name="Johnson C.P."/>
            <person name="Lu A.Y."/>
            <person name="Frampton R.A."/>
            <person name="Sullivan K.L."/>
            <person name="Fiers M.W."/>
            <person name="Crowhurst R.N."/>
            <person name="Pitman A.R."/>
            <person name="Scott I."/>
            <person name="Gudmestad N.C."/>
            <person name="Smith G.R."/>
        </authorList>
    </citation>
    <scope>NUCLEOTIDE SEQUENCE [LARGE SCALE GENOMIC DNA]</scope>
    <source>
        <strain evidence="1 2">LsoNZ1</strain>
    </source>
</reference>
<evidence type="ECO:0000313" key="1">
    <source>
        <dbReference type="EMBL" id="KJZ82618.1"/>
    </source>
</evidence>
<dbReference type="AlphaFoldDB" id="A0A0F4VMA8"/>
<name>A0A0F4VMA8_9HYPH</name>
<evidence type="ECO:0000313" key="2">
    <source>
        <dbReference type="Proteomes" id="UP000033731"/>
    </source>
</evidence>
<dbReference type="RefSeq" id="WP_045960465.1">
    <property type="nucleotide sequence ID" value="NZ_JMTK01000001.1"/>
</dbReference>
<protein>
    <submittedName>
        <fullName evidence="1">Uncharacterized protein</fullName>
    </submittedName>
</protein>
<accession>A0A0F4VMA8</accession>
<dbReference type="PATRIC" id="fig|556287.8.peg.202"/>
<comment type="caution">
    <text evidence="1">The sequence shown here is derived from an EMBL/GenBank/DDBJ whole genome shotgun (WGS) entry which is preliminary data.</text>
</comment>
<organism evidence="1 2">
    <name type="scientific">Candidatus Liberibacter solanacearum</name>
    <dbReference type="NCBI Taxonomy" id="556287"/>
    <lineage>
        <taxon>Bacteria</taxon>
        <taxon>Pseudomonadati</taxon>
        <taxon>Pseudomonadota</taxon>
        <taxon>Alphaproteobacteria</taxon>
        <taxon>Hyphomicrobiales</taxon>
        <taxon>Rhizobiaceae</taxon>
        <taxon>Liberibacter</taxon>
    </lineage>
</organism>
<sequence>MAKHFDLGDAQLNALLYSGDDVVKSVKKVASMASALMEGTSFSVSKKEAVGSVEKIKSRIAVLSKKISEGDEKARDEFSALCQQQADLITKYQN</sequence>
<gene>
    <name evidence="1" type="ORF">DJ66_0227</name>
</gene>
<proteinExistence type="predicted"/>
<dbReference type="EMBL" id="JMTK01000001">
    <property type="protein sequence ID" value="KJZ82618.1"/>
    <property type="molecule type" value="Genomic_DNA"/>
</dbReference>